<dbReference type="SUPFAM" id="SSF56935">
    <property type="entry name" value="Porins"/>
    <property type="match status" value="1"/>
</dbReference>
<feature type="signal peptide" evidence="1">
    <location>
        <begin position="1"/>
        <end position="26"/>
    </location>
</feature>
<feature type="chain" id="PRO_5046869088" evidence="1">
    <location>
        <begin position="27"/>
        <end position="273"/>
    </location>
</feature>
<keyword evidence="1" id="KW-0732">Signal</keyword>
<proteinExistence type="predicted"/>
<sequence>MFNIRMHCFVAMLGLVAEFGTMPVLADDTPATTVTGNVELASDYVFRGLTQSWGKPAVQGGADLATASGFAAGSWMSSVSDHSYPGGSVEWDIYASYGRPINADWSWRAGLYGYFYPGANLDHAGLPARSLDTGEANVALNWKLWTLKYNYALTDYFGADREQGYRGHSRGTSYLMLEGAIPLDPQWSLTLHLGYTSYSTGLAAANADGARDPSYADIGVGAKYAINTHWTVLGVVTHATNDRFYRHTTSFQSPADTLAVGGTRGLLMLQGSF</sequence>
<gene>
    <name evidence="2" type="ORF">ABQJ56_08930</name>
</gene>
<dbReference type="InterPro" id="IPR010239">
    <property type="entry name" value="CHP02001"/>
</dbReference>
<keyword evidence="3" id="KW-1185">Reference proteome</keyword>
<dbReference type="Pfam" id="PF09694">
    <property type="entry name" value="Gcw_chp"/>
    <property type="match status" value="1"/>
</dbReference>
<dbReference type="Proteomes" id="UP001556170">
    <property type="component" value="Unassembled WGS sequence"/>
</dbReference>
<dbReference type="NCBIfam" id="TIGR02001">
    <property type="entry name" value="gcw_chp"/>
    <property type="match status" value="1"/>
</dbReference>
<evidence type="ECO:0000313" key="2">
    <source>
        <dbReference type="EMBL" id="MEW9624354.1"/>
    </source>
</evidence>
<protein>
    <submittedName>
        <fullName evidence="2">TorF family putative porin</fullName>
    </submittedName>
</protein>
<comment type="caution">
    <text evidence="2">The sequence shown here is derived from an EMBL/GenBank/DDBJ whole genome shotgun (WGS) entry which is preliminary data.</text>
</comment>
<dbReference type="EMBL" id="JBFOHL010000007">
    <property type="protein sequence ID" value="MEW9624354.1"/>
    <property type="molecule type" value="Genomic_DNA"/>
</dbReference>
<dbReference type="RefSeq" id="WP_367844663.1">
    <property type="nucleotide sequence ID" value="NZ_JBFOHL010000007.1"/>
</dbReference>
<name>A0ABV3QPE9_9GAMM</name>
<evidence type="ECO:0000313" key="3">
    <source>
        <dbReference type="Proteomes" id="UP001556170"/>
    </source>
</evidence>
<organism evidence="2 3">
    <name type="scientific">Rhodanobacter geophilus</name>
    <dbReference type="NCBI Taxonomy" id="3162488"/>
    <lineage>
        <taxon>Bacteria</taxon>
        <taxon>Pseudomonadati</taxon>
        <taxon>Pseudomonadota</taxon>
        <taxon>Gammaproteobacteria</taxon>
        <taxon>Lysobacterales</taxon>
        <taxon>Rhodanobacteraceae</taxon>
        <taxon>Rhodanobacter</taxon>
    </lineage>
</organism>
<reference evidence="2 3" key="1">
    <citation type="submission" date="2024-06" db="EMBL/GenBank/DDBJ databases">
        <authorList>
            <person name="Woo H."/>
        </authorList>
    </citation>
    <scope>NUCLEOTIDE SEQUENCE [LARGE SCALE GENOMIC DNA]</scope>
    <source>
        <strain evidence="2 3">S2-g</strain>
    </source>
</reference>
<accession>A0ABV3QPE9</accession>
<evidence type="ECO:0000256" key="1">
    <source>
        <dbReference type="SAM" id="SignalP"/>
    </source>
</evidence>